<accession>A0AAW1SPV5</accession>
<keyword evidence="4" id="KW-1185">Reference proteome</keyword>
<dbReference type="Proteomes" id="UP001485043">
    <property type="component" value="Unassembled WGS sequence"/>
</dbReference>
<reference evidence="3 4" key="1">
    <citation type="journal article" date="2024" name="Nat. Commun.">
        <title>Phylogenomics reveals the evolutionary origins of lichenization in chlorophyte algae.</title>
        <authorList>
            <person name="Puginier C."/>
            <person name="Libourel C."/>
            <person name="Otte J."/>
            <person name="Skaloud P."/>
            <person name="Haon M."/>
            <person name="Grisel S."/>
            <person name="Petersen M."/>
            <person name="Berrin J.G."/>
            <person name="Delaux P.M."/>
            <person name="Dal Grande F."/>
            <person name="Keller J."/>
        </authorList>
    </citation>
    <scope>NUCLEOTIDE SEQUENCE [LARGE SCALE GENOMIC DNA]</scope>
    <source>
        <strain evidence="3 4">SAG 2523</strain>
    </source>
</reference>
<evidence type="ECO:0000313" key="3">
    <source>
        <dbReference type="EMBL" id="KAK9852577.1"/>
    </source>
</evidence>
<sequence>MVVGTDAKKALKLFRDLLKTAKIWKVPHEQKYIREEARAQFIANQHLKEPTEIAARVRQYEEKPQDSVESPRITGQSKLDQALARKAREKKAQQHHEN</sequence>
<proteinExistence type="predicted"/>
<evidence type="ECO:0000313" key="4">
    <source>
        <dbReference type="Proteomes" id="UP001485043"/>
    </source>
</evidence>
<evidence type="ECO:0000256" key="1">
    <source>
        <dbReference type="SAM" id="MobiDB-lite"/>
    </source>
</evidence>
<dbReference type="Pfam" id="PF05347">
    <property type="entry name" value="Complex1_LYR"/>
    <property type="match status" value="1"/>
</dbReference>
<feature type="domain" description="Complex 1 LYR protein" evidence="2">
    <location>
        <begin position="8"/>
        <end position="62"/>
    </location>
</feature>
<evidence type="ECO:0000259" key="2">
    <source>
        <dbReference type="Pfam" id="PF05347"/>
    </source>
</evidence>
<comment type="caution">
    <text evidence="3">The sequence shown here is derived from an EMBL/GenBank/DDBJ whole genome shotgun (WGS) entry which is preliminary data.</text>
</comment>
<gene>
    <name evidence="3" type="ORF">WJX84_004899</name>
</gene>
<name>A0AAW1SPV5_9CHLO</name>
<feature type="region of interest" description="Disordered" evidence="1">
    <location>
        <begin position="58"/>
        <end position="98"/>
    </location>
</feature>
<protein>
    <recommendedName>
        <fullName evidence="2">Complex 1 LYR protein domain-containing protein</fullName>
    </recommendedName>
</protein>
<dbReference type="InterPro" id="IPR008011">
    <property type="entry name" value="Complex1_LYR_dom"/>
</dbReference>
<dbReference type="EMBL" id="JALJOV010001185">
    <property type="protein sequence ID" value="KAK9852577.1"/>
    <property type="molecule type" value="Genomic_DNA"/>
</dbReference>
<organism evidence="3 4">
    <name type="scientific">Apatococcus fuscideae</name>
    <dbReference type="NCBI Taxonomy" id="2026836"/>
    <lineage>
        <taxon>Eukaryota</taxon>
        <taxon>Viridiplantae</taxon>
        <taxon>Chlorophyta</taxon>
        <taxon>core chlorophytes</taxon>
        <taxon>Trebouxiophyceae</taxon>
        <taxon>Chlorellales</taxon>
        <taxon>Chlorellaceae</taxon>
        <taxon>Apatococcus</taxon>
    </lineage>
</organism>
<dbReference type="AlphaFoldDB" id="A0AAW1SPV5"/>